<dbReference type="InterPro" id="IPR000629">
    <property type="entry name" value="RNA-helicase_DEAD-box_CS"/>
</dbReference>
<protein>
    <recommendedName>
        <fullName evidence="16">ATP-dependent RNA helicase</fullName>
        <ecNumber evidence="16">3.6.4.13</ecNumber>
    </recommendedName>
</protein>
<feature type="compositionally biased region" description="Gly residues" evidence="17">
    <location>
        <begin position="652"/>
        <end position="671"/>
    </location>
</feature>
<dbReference type="Pfam" id="PF13959">
    <property type="entry name" value="CTE_SPB4"/>
    <property type="match status" value="1"/>
</dbReference>
<feature type="short sequence motif" description="Q motif" evidence="14">
    <location>
        <begin position="31"/>
        <end position="59"/>
    </location>
</feature>
<dbReference type="InterPro" id="IPR014001">
    <property type="entry name" value="Helicase_ATP-bd"/>
</dbReference>
<evidence type="ECO:0000256" key="13">
    <source>
        <dbReference type="ARBA" id="ARBA00038757"/>
    </source>
</evidence>
<dbReference type="GeneID" id="6194431"/>
<dbReference type="CDD" id="cd17960">
    <property type="entry name" value="DEADc_DDX55"/>
    <property type="match status" value="1"/>
</dbReference>
<dbReference type="KEGG" id="pan:PODANSg7048"/>
<evidence type="ECO:0000256" key="14">
    <source>
        <dbReference type="PROSITE-ProRule" id="PRU00552"/>
    </source>
</evidence>
<dbReference type="InterPro" id="IPR056330">
    <property type="entry name" value="CTT_SPB4"/>
</dbReference>
<evidence type="ECO:0000256" key="17">
    <source>
        <dbReference type="SAM" id="MobiDB-lite"/>
    </source>
</evidence>
<dbReference type="OrthoDB" id="7396459at2759"/>
<keyword evidence="3" id="KW-0698">rRNA processing</keyword>
<proteinExistence type="inferred from homology"/>
<evidence type="ECO:0000256" key="4">
    <source>
        <dbReference type="ARBA" id="ARBA00022741"/>
    </source>
</evidence>
<keyword evidence="2" id="KW-0690">Ribosome biogenesis</keyword>
<feature type="domain" description="Helicase C-terminal" evidence="19">
    <location>
        <begin position="299"/>
        <end position="454"/>
    </location>
</feature>
<dbReference type="InterPro" id="IPR014014">
    <property type="entry name" value="RNA_helicase_DEAD_Q_motif"/>
</dbReference>
<evidence type="ECO:0000256" key="6">
    <source>
        <dbReference type="ARBA" id="ARBA00022806"/>
    </source>
</evidence>
<keyword evidence="7 15" id="KW-0067">ATP-binding</keyword>
<dbReference type="GO" id="GO:0006364">
    <property type="term" value="P:rRNA processing"/>
    <property type="evidence" value="ECO:0007669"/>
    <property type="project" value="UniProtKB-KW"/>
</dbReference>
<keyword evidence="10" id="KW-0539">Nucleus</keyword>
<dbReference type="GO" id="GO:0005524">
    <property type="term" value="F:ATP binding"/>
    <property type="evidence" value="ECO:0007669"/>
    <property type="project" value="UniProtKB-UniRule"/>
</dbReference>
<evidence type="ECO:0000259" key="20">
    <source>
        <dbReference type="PROSITE" id="PS51195"/>
    </source>
</evidence>
<dbReference type="EC" id="3.6.4.13" evidence="16"/>
<feature type="compositionally biased region" description="Acidic residues" evidence="17">
    <location>
        <begin position="680"/>
        <end position="694"/>
    </location>
</feature>
<dbReference type="InterPro" id="IPR025313">
    <property type="entry name" value="SPB4-like_CTE"/>
</dbReference>
<dbReference type="InterPro" id="IPR011545">
    <property type="entry name" value="DEAD/DEAH_box_helicase_dom"/>
</dbReference>
<dbReference type="Pfam" id="PF00271">
    <property type="entry name" value="Helicase_C"/>
    <property type="match status" value="1"/>
</dbReference>
<keyword evidence="9" id="KW-0175">Coiled coil</keyword>
<evidence type="ECO:0000256" key="11">
    <source>
        <dbReference type="ARBA" id="ARBA00037566"/>
    </source>
</evidence>
<dbReference type="Pfam" id="PF23681">
    <property type="entry name" value="CTT_SPB4"/>
    <property type="match status" value="1"/>
</dbReference>
<dbReference type="Pfam" id="PF00270">
    <property type="entry name" value="DEAD"/>
    <property type="match status" value="1"/>
</dbReference>
<reference evidence="21" key="1">
    <citation type="journal article" date="2008" name="Genome Biol.">
        <title>The genome sequence of the model ascomycete fungus Podospora anserina.</title>
        <authorList>
            <person name="Espagne E."/>
            <person name="Lespinet O."/>
            <person name="Malagnac F."/>
            <person name="Da Silva C."/>
            <person name="Jaillon O."/>
            <person name="Porcel B.M."/>
            <person name="Couloux A."/>
            <person name="Aury J.-M."/>
            <person name="Segurens B."/>
            <person name="Poulain J."/>
            <person name="Anthouard V."/>
            <person name="Grossetete S."/>
            <person name="Khalili H."/>
            <person name="Coppin E."/>
            <person name="Dequard-Chablat M."/>
            <person name="Picard M."/>
            <person name="Contamine V."/>
            <person name="Arnaise S."/>
            <person name="Bourdais A."/>
            <person name="Berteaux-Lecellier V."/>
            <person name="Gautheret D."/>
            <person name="de Vries R.P."/>
            <person name="Battaglia E."/>
            <person name="Coutinho P.M."/>
            <person name="Danchin E.G.J."/>
            <person name="Henrissat B."/>
            <person name="El Khoury R."/>
            <person name="Sainsard-Chanet A."/>
            <person name="Boivin A."/>
            <person name="Pinan-Lucarre B."/>
            <person name="Sellem C.H."/>
            <person name="Debuchy R."/>
            <person name="Wincker P."/>
            <person name="Weissenbach J."/>
            <person name="Silar P."/>
        </authorList>
    </citation>
    <scope>NUCLEOTIDE SEQUENCE [LARGE SCALE GENOMIC DNA]</scope>
    <source>
        <strain evidence="21">S mat+</strain>
    </source>
</reference>
<keyword evidence="6 15" id="KW-0347">Helicase</keyword>
<organism evidence="21">
    <name type="scientific">Podospora anserina (strain S / ATCC MYA-4624 / DSM 980 / FGSC 10383)</name>
    <name type="common">Pleurage anserina</name>
    <dbReference type="NCBI Taxonomy" id="515849"/>
    <lineage>
        <taxon>Eukaryota</taxon>
        <taxon>Fungi</taxon>
        <taxon>Dikarya</taxon>
        <taxon>Ascomycota</taxon>
        <taxon>Pezizomycotina</taxon>
        <taxon>Sordariomycetes</taxon>
        <taxon>Sordariomycetidae</taxon>
        <taxon>Sordariales</taxon>
        <taxon>Podosporaceae</taxon>
        <taxon>Podospora</taxon>
        <taxon>Podospora anserina</taxon>
    </lineage>
</organism>
<dbReference type="Gene3D" id="3.40.50.300">
    <property type="entry name" value="P-loop containing nucleotide triphosphate hydrolases"/>
    <property type="match status" value="2"/>
</dbReference>
<dbReference type="VEuPathDB" id="FungiDB:PODANS_6_5150"/>
<evidence type="ECO:0000256" key="16">
    <source>
        <dbReference type="RuleBase" id="RU365068"/>
    </source>
</evidence>
<feature type="region of interest" description="Disordered" evidence="17">
    <location>
        <begin position="559"/>
        <end position="694"/>
    </location>
</feature>
<gene>
    <name evidence="21" type="ORF">PODANS_6_5150</name>
</gene>
<dbReference type="AlphaFoldDB" id="B2B210"/>
<comment type="similarity">
    <text evidence="12">Belongs to the DEAD box helicase family. DDX55/SPB4 subfamily.</text>
</comment>
<dbReference type="SMART" id="SM00490">
    <property type="entry name" value="HELICc"/>
    <property type="match status" value="1"/>
</dbReference>
<dbReference type="GO" id="GO:0016887">
    <property type="term" value="F:ATP hydrolysis activity"/>
    <property type="evidence" value="ECO:0007669"/>
    <property type="project" value="RHEA"/>
</dbReference>
<name>B2B210_PODAN</name>
<evidence type="ECO:0000313" key="21">
    <source>
        <dbReference type="EMBL" id="CAP71145.1"/>
    </source>
</evidence>
<keyword evidence="4 15" id="KW-0547">Nucleotide-binding</keyword>
<dbReference type="HOGENOM" id="CLU_003041_26_4_1"/>
<comment type="catalytic activity">
    <reaction evidence="16">
        <text>ATP + H2O = ADP + phosphate + H(+)</text>
        <dbReference type="Rhea" id="RHEA:13065"/>
        <dbReference type="ChEBI" id="CHEBI:15377"/>
        <dbReference type="ChEBI" id="CHEBI:15378"/>
        <dbReference type="ChEBI" id="CHEBI:30616"/>
        <dbReference type="ChEBI" id="CHEBI:43474"/>
        <dbReference type="ChEBI" id="CHEBI:456216"/>
        <dbReference type="EC" id="3.6.4.13"/>
    </reaction>
</comment>
<evidence type="ECO:0000256" key="10">
    <source>
        <dbReference type="ARBA" id="ARBA00023242"/>
    </source>
</evidence>
<evidence type="ECO:0000256" key="12">
    <source>
        <dbReference type="ARBA" id="ARBA00038002"/>
    </source>
</evidence>
<dbReference type="SMART" id="SM00487">
    <property type="entry name" value="DEXDc"/>
    <property type="match status" value="1"/>
</dbReference>
<feature type="domain" description="Helicase ATP-binding" evidence="18">
    <location>
        <begin position="62"/>
        <end position="262"/>
    </location>
</feature>
<evidence type="ECO:0000256" key="1">
    <source>
        <dbReference type="ARBA" id="ARBA00004604"/>
    </source>
</evidence>
<feature type="compositionally biased region" description="Basic and acidic residues" evidence="17">
    <location>
        <begin position="569"/>
        <end position="595"/>
    </location>
</feature>
<evidence type="ECO:0000256" key="5">
    <source>
        <dbReference type="ARBA" id="ARBA00022801"/>
    </source>
</evidence>
<evidence type="ECO:0000256" key="2">
    <source>
        <dbReference type="ARBA" id="ARBA00022517"/>
    </source>
</evidence>
<keyword evidence="5 15" id="KW-0378">Hydrolase</keyword>
<reference evidence="21" key="2">
    <citation type="submission" date="2008-07" db="EMBL/GenBank/DDBJ databases">
        <authorList>
            <person name="Genoscope - CEA"/>
        </authorList>
    </citation>
    <scope>NUCLEOTIDE SEQUENCE</scope>
    <source>
        <strain evidence="21">S mat+</strain>
    </source>
</reference>
<dbReference type="SMART" id="SM01178">
    <property type="entry name" value="DUF4217"/>
    <property type="match status" value="1"/>
</dbReference>
<evidence type="ECO:0000256" key="3">
    <source>
        <dbReference type="ARBA" id="ARBA00022552"/>
    </source>
</evidence>
<dbReference type="PANTHER" id="PTHR24031">
    <property type="entry name" value="RNA HELICASE"/>
    <property type="match status" value="1"/>
</dbReference>
<keyword evidence="8 16" id="KW-0694">RNA-binding</keyword>
<evidence type="ECO:0000259" key="18">
    <source>
        <dbReference type="PROSITE" id="PS51192"/>
    </source>
</evidence>
<dbReference type="GO" id="GO:0003724">
    <property type="term" value="F:RNA helicase activity"/>
    <property type="evidence" value="ECO:0007669"/>
    <property type="project" value="UniProtKB-EC"/>
</dbReference>
<sequence>RGCPFVFKSDNRKTLQMAPVQPRVKKTPRTWDSLNQSLPPWILDYLQTSGFEQPTPVQKSTLDLFRGNKDVVVEAVTGSGKTLAYLIPVVEKLLRGDEAAKRHHVQGIIIAPTRELAQQIYNVCVSLIKFHPQSAEQLQHDRDEKRTITSEPVVYPQLLVGGTTKAAEDLSAFLRLSPNLLIGTPGRLAELLASPYVKAPASTFEVLVMDEADRLLDLGFSQELNRILGYLPKQRRTGLFSASLSDAVERLVTVGLLYPHRITVRVRNLRDGGEIQERKTPMSLQMSYLITPASQKIPALCQILEKLNPRPARSIVFFSTCFAVKYFAKVLHGVLPEGFSIVSLHGKLEPQVREKNFERFVNSTSPSILLTTDIAARGLDIPQVDLVVQHDPPTDTKVFIHRCGRAGRAGRRGLAVVLLQPGREEGYLQLLEVRQTPCTPLERPEIVLSEEKAKEISTKVRKQAITDREVYQLAQRAFVSWARSYIEHQASSIFRISDLDWVDLAHGYGLVELPKMPEIKGKNIDRSLGLGIDVEAIPFKDKLREEKRLEELEKWKKEKAARVASQQENGERAGQKRKTNEAWSEKQDAEELKVARREKKRKRKEAERASKMTEREREEHMKLEDMIELVRKQNEEKARQEAEERRKERVLGGDGKTFGAFGKGGGSGGGVMTKKKMVVGEEDSDEEEFGGFDD</sequence>
<dbReference type="PROSITE" id="PS51195">
    <property type="entry name" value="Q_MOTIF"/>
    <property type="match status" value="1"/>
</dbReference>
<evidence type="ECO:0000256" key="15">
    <source>
        <dbReference type="RuleBase" id="RU000492"/>
    </source>
</evidence>
<dbReference type="GO" id="GO:0003723">
    <property type="term" value="F:RNA binding"/>
    <property type="evidence" value="ECO:0007669"/>
    <property type="project" value="UniProtKB-UniRule"/>
</dbReference>
<comment type="domain">
    <text evidence="16">The Q motif is unique to and characteristic of the DEAD box family of RNA helicases and controls ATP binding and hydrolysis.</text>
</comment>
<dbReference type="PROSITE" id="PS00039">
    <property type="entry name" value="DEAD_ATP_HELICASE"/>
    <property type="match status" value="1"/>
</dbReference>
<accession>B2B210</accession>
<dbReference type="SUPFAM" id="SSF52540">
    <property type="entry name" value="P-loop containing nucleoside triphosphate hydrolases"/>
    <property type="match status" value="1"/>
</dbReference>
<dbReference type="GO" id="GO:0005730">
    <property type="term" value="C:nucleolus"/>
    <property type="evidence" value="ECO:0007669"/>
    <property type="project" value="UniProtKB-SubCell"/>
</dbReference>
<evidence type="ECO:0000256" key="9">
    <source>
        <dbReference type="ARBA" id="ARBA00023054"/>
    </source>
</evidence>
<evidence type="ECO:0000256" key="8">
    <source>
        <dbReference type="ARBA" id="ARBA00022884"/>
    </source>
</evidence>
<evidence type="ECO:0000256" key="7">
    <source>
        <dbReference type="ARBA" id="ARBA00022840"/>
    </source>
</evidence>
<comment type="subcellular location">
    <subcellularLocation>
        <location evidence="1">Nucleus</location>
        <location evidence="1">Nucleolus</location>
    </subcellularLocation>
</comment>
<dbReference type="InterPro" id="IPR001650">
    <property type="entry name" value="Helicase_C-like"/>
</dbReference>
<dbReference type="RefSeq" id="XP_001910011.1">
    <property type="nucleotide sequence ID" value="XM_001909976.1"/>
</dbReference>
<comment type="subunit">
    <text evidence="13">Component of pre-60S ribosomal complexes.</text>
</comment>
<dbReference type="PROSITE" id="PS51192">
    <property type="entry name" value="HELICASE_ATP_BIND_1"/>
    <property type="match status" value="1"/>
</dbReference>
<feature type="non-terminal residue" evidence="21">
    <location>
        <position position="1"/>
    </location>
</feature>
<feature type="domain" description="DEAD-box RNA helicase Q" evidence="20">
    <location>
        <begin position="31"/>
        <end position="59"/>
    </location>
</feature>
<evidence type="ECO:0000259" key="19">
    <source>
        <dbReference type="PROSITE" id="PS51194"/>
    </source>
</evidence>
<comment type="function">
    <text evidence="11">ATP-binding RNA helicase involved in the biogenesis of 60S ribosomal subunits. Binds 90S pre-ribosomal particles and dissociates from pre-60S ribosomal particles after processing of 27SB pre-rRNA. Required for the normal formation of 18S rRNA through the processing of pre-rRNAs at sites A0, A1 and A2, and the normal formation of 25S and 5.8S rRNAs through the processing of pre-rRNAs at sites C1 and C2.</text>
</comment>
<dbReference type="InterPro" id="IPR027417">
    <property type="entry name" value="P-loop_NTPase"/>
</dbReference>
<dbReference type="PROSITE" id="PS51194">
    <property type="entry name" value="HELICASE_CTER"/>
    <property type="match status" value="1"/>
</dbReference>
<feature type="compositionally biased region" description="Basic and acidic residues" evidence="17">
    <location>
        <begin position="604"/>
        <end position="651"/>
    </location>
</feature>
<dbReference type="EMBL" id="CU638744">
    <property type="protein sequence ID" value="CAP71145.1"/>
    <property type="molecule type" value="Genomic_DNA"/>
</dbReference>
<dbReference type="CDD" id="cd18787">
    <property type="entry name" value="SF2_C_DEAD"/>
    <property type="match status" value="1"/>
</dbReference>
<comment type="function">
    <text evidence="16">RNA helicase.</text>
</comment>